<comment type="caution">
    <text evidence="1">The sequence shown here is derived from an EMBL/GenBank/DDBJ whole genome shotgun (WGS) entry which is preliminary data.</text>
</comment>
<keyword evidence="2" id="KW-1185">Reference proteome</keyword>
<gene>
    <name evidence="1" type="ORF">JOF56_008370</name>
</gene>
<dbReference type="RefSeq" id="WP_307855485.1">
    <property type="nucleotide sequence ID" value="NZ_JAGINW010000001.1"/>
</dbReference>
<evidence type="ECO:0008006" key="3">
    <source>
        <dbReference type="Google" id="ProtNLM"/>
    </source>
</evidence>
<accession>A0ABS4TUC5</accession>
<protein>
    <recommendedName>
        <fullName evidence="3">SUKH-4 immunity protein</fullName>
    </recommendedName>
</protein>
<dbReference type="EMBL" id="JAGINW010000001">
    <property type="protein sequence ID" value="MBP2327985.1"/>
    <property type="molecule type" value="Genomic_DNA"/>
</dbReference>
<name>A0ABS4TUC5_9PSEU</name>
<reference evidence="1 2" key="1">
    <citation type="submission" date="2021-03" db="EMBL/GenBank/DDBJ databases">
        <title>Sequencing the genomes of 1000 actinobacteria strains.</title>
        <authorList>
            <person name="Klenk H.-P."/>
        </authorList>
    </citation>
    <scope>NUCLEOTIDE SEQUENCE [LARGE SCALE GENOMIC DNA]</scope>
    <source>
        <strain evidence="1 2">DSM 46670</strain>
    </source>
</reference>
<sequence>MATDLEIGNALAGLDVDQVPFEGKWHTAPYPEREVAGRTCAILVDDPGIQQLVVSRDNGEVLLADSDSTELVNRSLAQFATSIQIYLDARQQAESINDDKAFRKNGKRARTAIRKADRHAVRGENQFWSVATEELGYGM</sequence>
<evidence type="ECO:0000313" key="1">
    <source>
        <dbReference type="EMBL" id="MBP2327985.1"/>
    </source>
</evidence>
<dbReference type="InterPro" id="IPR025851">
    <property type="entry name" value="SUKH-4"/>
</dbReference>
<dbReference type="Proteomes" id="UP001519332">
    <property type="component" value="Unassembled WGS sequence"/>
</dbReference>
<proteinExistence type="predicted"/>
<organism evidence="1 2">
    <name type="scientific">Kibdelosporangium banguiense</name>
    <dbReference type="NCBI Taxonomy" id="1365924"/>
    <lineage>
        <taxon>Bacteria</taxon>
        <taxon>Bacillati</taxon>
        <taxon>Actinomycetota</taxon>
        <taxon>Actinomycetes</taxon>
        <taxon>Pseudonocardiales</taxon>
        <taxon>Pseudonocardiaceae</taxon>
        <taxon>Kibdelosporangium</taxon>
    </lineage>
</organism>
<evidence type="ECO:0000313" key="2">
    <source>
        <dbReference type="Proteomes" id="UP001519332"/>
    </source>
</evidence>
<dbReference type="Pfam" id="PF14435">
    <property type="entry name" value="SUKH-4"/>
    <property type="match status" value="1"/>
</dbReference>